<organism evidence="1 2">
    <name type="scientific">Colletotrichum higginsianum (strain IMI 349063)</name>
    <name type="common">Crucifer anthracnose fungus</name>
    <dbReference type="NCBI Taxonomy" id="759273"/>
    <lineage>
        <taxon>Eukaryota</taxon>
        <taxon>Fungi</taxon>
        <taxon>Dikarya</taxon>
        <taxon>Ascomycota</taxon>
        <taxon>Pezizomycotina</taxon>
        <taxon>Sordariomycetes</taxon>
        <taxon>Hypocreomycetidae</taxon>
        <taxon>Glomerellales</taxon>
        <taxon>Glomerellaceae</taxon>
        <taxon>Colletotrichum</taxon>
        <taxon>Colletotrichum destructivum species complex</taxon>
    </lineage>
</organism>
<accession>H1V1Y9</accession>
<reference evidence="2" key="1">
    <citation type="journal article" date="2012" name="Nat. Genet.">
        <title>Lifestyle transitions in plant pathogenic Colletotrichum fungi deciphered by genome and transcriptome analyses.</title>
        <authorList>
            <person name="O'Connell R.J."/>
            <person name="Thon M.R."/>
            <person name="Hacquard S."/>
            <person name="Amyotte S.G."/>
            <person name="Kleemann J."/>
            <person name="Torres M.F."/>
            <person name="Damm U."/>
            <person name="Buiate E.A."/>
            <person name="Epstein L."/>
            <person name="Alkan N."/>
            <person name="Altmueller J."/>
            <person name="Alvarado-Balderrama L."/>
            <person name="Bauser C.A."/>
            <person name="Becker C."/>
            <person name="Birren B.W."/>
            <person name="Chen Z."/>
            <person name="Choi J."/>
            <person name="Crouch J.A."/>
            <person name="Duvick J.P."/>
            <person name="Farman M.A."/>
            <person name="Gan P."/>
            <person name="Heiman D."/>
            <person name="Henrissat B."/>
            <person name="Howard R.J."/>
            <person name="Kabbage M."/>
            <person name="Koch C."/>
            <person name="Kracher B."/>
            <person name="Kubo Y."/>
            <person name="Law A.D."/>
            <person name="Lebrun M.-H."/>
            <person name="Lee Y.-H."/>
            <person name="Miyara I."/>
            <person name="Moore N."/>
            <person name="Neumann U."/>
            <person name="Nordstroem K."/>
            <person name="Panaccione D.G."/>
            <person name="Panstruga R."/>
            <person name="Place M."/>
            <person name="Proctor R.H."/>
            <person name="Prusky D."/>
            <person name="Rech G."/>
            <person name="Reinhardt R."/>
            <person name="Rollins J.A."/>
            <person name="Rounsley S."/>
            <person name="Schardl C.L."/>
            <person name="Schwartz D.C."/>
            <person name="Shenoy N."/>
            <person name="Shirasu K."/>
            <person name="Sikhakolli U.R."/>
            <person name="Stueber K."/>
            <person name="Sukno S.A."/>
            <person name="Sweigard J.A."/>
            <person name="Takano Y."/>
            <person name="Takahara H."/>
            <person name="Trail F."/>
            <person name="van der Does H.C."/>
            <person name="Voll L.M."/>
            <person name="Will I."/>
            <person name="Young S."/>
            <person name="Zeng Q."/>
            <person name="Zhang J."/>
            <person name="Zhou S."/>
            <person name="Dickman M.B."/>
            <person name="Schulze-Lefert P."/>
            <person name="Ver Loren van Themaat E."/>
            <person name="Ma L.-J."/>
            <person name="Vaillancourt L.J."/>
        </authorList>
    </citation>
    <scope>NUCLEOTIDE SEQUENCE [LARGE SCALE GENOMIC DNA]</scope>
    <source>
        <strain evidence="2">IMI 349063</strain>
    </source>
</reference>
<dbReference type="EMBL" id="CACQ02001069">
    <property type="protein sequence ID" value="CCF34241.1"/>
    <property type="molecule type" value="Genomic_DNA"/>
</dbReference>
<protein>
    <submittedName>
        <fullName evidence="1">Uncharacterized protein</fullName>
    </submittedName>
</protein>
<proteinExistence type="predicted"/>
<sequence>MGWLLVKANKPCVYFLSMEYLLWSKMLIFSYPLRPRLSLISPSHITHTSPTPLQDPTRLGNLFRDSFNVTPREHVEVVPLRLQDRHDEAGTIPIPP</sequence>
<dbReference type="Proteomes" id="UP000007174">
    <property type="component" value="Unassembled WGS sequence"/>
</dbReference>
<dbReference type="AlphaFoldDB" id="H1V1Y9"/>
<dbReference type="HOGENOM" id="CLU_2359612_0_0_1"/>
<gene>
    <name evidence="1" type="ORF">CH063_06270</name>
</gene>
<name>H1V1Y9_COLHI</name>
<evidence type="ECO:0000313" key="1">
    <source>
        <dbReference type="EMBL" id="CCF34241.1"/>
    </source>
</evidence>
<evidence type="ECO:0000313" key="2">
    <source>
        <dbReference type="Proteomes" id="UP000007174"/>
    </source>
</evidence>